<evidence type="ECO:0000313" key="3">
    <source>
        <dbReference type="EMBL" id="KAI1726140.1"/>
    </source>
</evidence>
<dbReference type="GO" id="GO:0016477">
    <property type="term" value="P:cell migration"/>
    <property type="evidence" value="ECO:0007669"/>
    <property type="project" value="TreeGrafter"/>
</dbReference>
<comment type="caution">
    <text evidence="3">The sequence shown here is derived from an EMBL/GenBank/DDBJ whole genome shotgun (WGS) entry which is preliminary data.</text>
</comment>
<dbReference type="PANTHER" id="PTHR12093:SF10">
    <property type="entry name" value="MEMBRANE-ASSOCIATED PROTEIN HEM"/>
    <property type="match status" value="1"/>
</dbReference>
<feature type="compositionally biased region" description="Low complexity" evidence="2">
    <location>
        <begin position="164"/>
        <end position="181"/>
    </location>
</feature>
<evidence type="ECO:0000256" key="2">
    <source>
        <dbReference type="SAM" id="MobiDB-lite"/>
    </source>
</evidence>
<evidence type="ECO:0000313" key="4">
    <source>
        <dbReference type="Proteomes" id="UP001201812"/>
    </source>
</evidence>
<dbReference type="Proteomes" id="UP001201812">
    <property type="component" value="Unassembled WGS sequence"/>
</dbReference>
<sequence length="419" mass="46557">MTIAVTFDITRIVNDALLQESQPQDSHGNETLTSVYARWYLEVLLRRASMGQLLHSDHLQSFITNPDAAPSGGAILPAEQYTDTRELRALVQLIGPYGVKHMTEKLTWHVACQITELYKIIRDNRETLHAARVNFDKPEKLREVLNLLSISVDSVNGRDRRGTSGSSLQQQQQSSSGASAGSPVESVIQRITIIGEIIAFRDLLFKALHDVLEQRIPFLMGSLHNILETSDELQRISIGDMCAAAGVKSDVDIGLVNAIQAKVQADKLYADHEEHYNTSCLLLVFIAIALPKLAVSRQSAFKASYVATQNNSHTIPSAVNAIAGAIFFLHRRDDIQDRMREFLALASSGLLQIVGTPDAELMQQHQSVYILLDRLVRESPWLNYGLLESCFPYCLIQSSYLNCYRQEQNAINGGKGSIP</sequence>
<proteinExistence type="inferred from homology"/>
<keyword evidence="4" id="KW-1185">Reference proteome</keyword>
<organism evidence="3 4">
    <name type="scientific">Ditylenchus destructor</name>
    <dbReference type="NCBI Taxonomy" id="166010"/>
    <lineage>
        <taxon>Eukaryota</taxon>
        <taxon>Metazoa</taxon>
        <taxon>Ecdysozoa</taxon>
        <taxon>Nematoda</taxon>
        <taxon>Chromadorea</taxon>
        <taxon>Rhabditida</taxon>
        <taxon>Tylenchina</taxon>
        <taxon>Tylenchomorpha</taxon>
        <taxon>Sphaerularioidea</taxon>
        <taxon>Anguinidae</taxon>
        <taxon>Anguininae</taxon>
        <taxon>Ditylenchus</taxon>
    </lineage>
</organism>
<reference evidence="3" key="1">
    <citation type="submission" date="2022-01" db="EMBL/GenBank/DDBJ databases">
        <title>Genome Sequence Resource for Two Populations of Ditylenchus destructor, the Migratory Endoparasitic Phytonematode.</title>
        <authorList>
            <person name="Zhang H."/>
            <person name="Lin R."/>
            <person name="Xie B."/>
        </authorList>
    </citation>
    <scope>NUCLEOTIDE SEQUENCE</scope>
    <source>
        <strain evidence="3">BazhouSP</strain>
    </source>
</reference>
<evidence type="ECO:0000256" key="1">
    <source>
        <dbReference type="ARBA" id="ARBA00037947"/>
    </source>
</evidence>
<dbReference type="GO" id="GO:0030031">
    <property type="term" value="P:cell projection assembly"/>
    <property type="evidence" value="ECO:0007669"/>
    <property type="project" value="TreeGrafter"/>
</dbReference>
<dbReference type="GO" id="GO:0048812">
    <property type="term" value="P:neuron projection morphogenesis"/>
    <property type="evidence" value="ECO:0007669"/>
    <property type="project" value="TreeGrafter"/>
</dbReference>
<feature type="region of interest" description="Disordered" evidence="2">
    <location>
        <begin position="156"/>
        <end position="181"/>
    </location>
</feature>
<comment type="similarity">
    <text evidence="1">Belongs to the HEM-1/HEM-2 family.</text>
</comment>
<dbReference type="InterPro" id="IPR019137">
    <property type="entry name" value="Nck-associated_protein-1"/>
</dbReference>
<dbReference type="Pfam" id="PF09735">
    <property type="entry name" value="Nckap1"/>
    <property type="match status" value="1"/>
</dbReference>
<dbReference type="AlphaFoldDB" id="A0AAD4NDJ8"/>
<dbReference type="PANTHER" id="PTHR12093">
    <property type="entry name" value="NCK-ASSOCIATED PROTEIN 1"/>
    <property type="match status" value="1"/>
</dbReference>
<protein>
    <submittedName>
        <fullName evidence="3">Membrane-associated apoptosis protein domain-containing protein</fullName>
    </submittedName>
</protein>
<dbReference type="EMBL" id="JAKKPZ010000002">
    <property type="protein sequence ID" value="KAI1726140.1"/>
    <property type="molecule type" value="Genomic_DNA"/>
</dbReference>
<dbReference type="GO" id="GO:0031209">
    <property type="term" value="C:SCAR complex"/>
    <property type="evidence" value="ECO:0007669"/>
    <property type="project" value="TreeGrafter"/>
</dbReference>
<accession>A0AAD4NDJ8</accession>
<dbReference type="GO" id="GO:0030866">
    <property type="term" value="P:cortical actin cytoskeleton organization"/>
    <property type="evidence" value="ECO:0007669"/>
    <property type="project" value="TreeGrafter"/>
</dbReference>
<name>A0AAD4NDJ8_9BILA</name>
<gene>
    <name evidence="3" type="ORF">DdX_02837</name>
</gene>